<dbReference type="EMBL" id="JAAZQQ010000002">
    <property type="protein sequence ID" value="NKX43992.1"/>
    <property type="molecule type" value="Genomic_DNA"/>
</dbReference>
<dbReference type="Gene3D" id="1.10.287.130">
    <property type="match status" value="1"/>
</dbReference>
<dbReference type="InterPro" id="IPR004358">
    <property type="entry name" value="Sig_transdc_His_kin-like_C"/>
</dbReference>
<dbReference type="SUPFAM" id="SSF55874">
    <property type="entry name" value="ATPase domain of HSP90 chaperone/DNA topoisomerase II/histidine kinase"/>
    <property type="match status" value="1"/>
</dbReference>
<name>A0A7X6JW52_9RHOB</name>
<feature type="transmembrane region" description="Helical" evidence="8">
    <location>
        <begin position="70"/>
        <end position="96"/>
    </location>
</feature>
<reference evidence="10 11" key="1">
    <citation type="submission" date="2020-04" db="EMBL/GenBank/DDBJ databases">
        <authorList>
            <person name="Yoon J."/>
        </authorList>
    </citation>
    <scope>NUCLEOTIDE SEQUENCE [LARGE SCALE GENOMIC DNA]</scope>
    <source>
        <strain evidence="10 11">KMU-115</strain>
    </source>
</reference>
<protein>
    <recommendedName>
        <fullName evidence="2">histidine kinase</fullName>
        <ecNumber evidence="2">2.7.13.3</ecNumber>
    </recommendedName>
</protein>
<dbReference type="PANTHER" id="PTHR43711">
    <property type="entry name" value="TWO-COMPONENT HISTIDINE KINASE"/>
    <property type="match status" value="1"/>
</dbReference>
<dbReference type="InterPro" id="IPR031621">
    <property type="entry name" value="HisKA_7TM"/>
</dbReference>
<dbReference type="RefSeq" id="WP_168622396.1">
    <property type="nucleotide sequence ID" value="NZ_JAAZQQ010000002.1"/>
</dbReference>
<dbReference type="Proteomes" id="UP000526408">
    <property type="component" value="Unassembled WGS sequence"/>
</dbReference>
<organism evidence="10 11">
    <name type="scientific">Roseicyclus persicicus</name>
    <dbReference type="NCBI Taxonomy" id="2650661"/>
    <lineage>
        <taxon>Bacteria</taxon>
        <taxon>Pseudomonadati</taxon>
        <taxon>Pseudomonadota</taxon>
        <taxon>Alphaproteobacteria</taxon>
        <taxon>Rhodobacterales</taxon>
        <taxon>Roseobacteraceae</taxon>
        <taxon>Roseicyclus</taxon>
    </lineage>
</organism>
<dbReference type="InterPro" id="IPR036097">
    <property type="entry name" value="HisK_dim/P_sf"/>
</dbReference>
<evidence type="ECO:0000256" key="7">
    <source>
        <dbReference type="SAM" id="Coils"/>
    </source>
</evidence>
<sequence>MTCLNDLTADPLFFVASAVSLLAALVMVWTVRTQSFHGKFFFALTFVGVIWTLMSVGFEAASAGQACQVGWAITAWLGNALVPIAWCFFVFSYLGNGAWPHARKARRAVVSIPVAVLALAVANPWHNLLYLDTTTIPAGSDRVDFDHGPVFYAIIVMLYGFVLATLSRLAGAFRQATRSAWGLLATLVAVAVSPLVANALYIGLGVTVFGADPTAYLFTLGVLFFTQLLVSNKTIDMASVGKSILFDTMSEPVILIDRQRRVVLMNMAARRSALVDGNGALLSELIPSINLPVQSGCANQVAIGSRVYEPRSAGIENPLDPAGPVLGWSVTFIDITDRIAASAALEEALKRADDANREKDEFIAVVSHEMRTPLTSLKGGLALALSGRLGELSDQVRSSLEIAHRSGVRLSRLVDDILLAQKLDLGALSLESQRVDLARALEESIEENRPFAAARGVRLATTRVDRPSIVVGDAFAMRQIIDNLVSNAIKFSHENGLVECTLRRSDGRLRLSIRDTGRGIPDSKKDQVFGRFRQLANGMEGSSQGSGLGLHIARQLARQMDGDVFFESTEGVGTTFHLEFSHVIDLEAVPPRLVG</sequence>
<dbReference type="AlphaFoldDB" id="A0A7X6JW52"/>
<dbReference type="Gene3D" id="3.30.565.10">
    <property type="entry name" value="Histidine kinase-like ATPase, C-terminal domain"/>
    <property type="match status" value="1"/>
</dbReference>
<evidence type="ECO:0000259" key="9">
    <source>
        <dbReference type="PROSITE" id="PS50109"/>
    </source>
</evidence>
<gene>
    <name evidence="10" type="ORF">HCU73_05275</name>
</gene>
<dbReference type="SMART" id="SM00387">
    <property type="entry name" value="HATPase_c"/>
    <property type="match status" value="1"/>
</dbReference>
<evidence type="ECO:0000256" key="3">
    <source>
        <dbReference type="ARBA" id="ARBA00022553"/>
    </source>
</evidence>
<dbReference type="InterPro" id="IPR050736">
    <property type="entry name" value="Sensor_HK_Regulatory"/>
</dbReference>
<keyword evidence="3" id="KW-0597">Phosphoprotein</keyword>
<dbReference type="InterPro" id="IPR036890">
    <property type="entry name" value="HATPase_C_sf"/>
</dbReference>
<evidence type="ECO:0000256" key="5">
    <source>
        <dbReference type="ARBA" id="ARBA00022777"/>
    </source>
</evidence>
<dbReference type="Pfam" id="PF00512">
    <property type="entry name" value="HisKA"/>
    <property type="match status" value="1"/>
</dbReference>
<keyword evidence="11" id="KW-1185">Reference proteome</keyword>
<feature type="coiled-coil region" evidence="7">
    <location>
        <begin position="338"/>
        <end position="365"/>
    </location>
</feature>
<dbReference type="InterPro" id="IPR005467">
    <property type="entry name" value="His_kinase_dom"/>
</dbReference>
<evidence type="ECO:0000256" key="8">
    <source>
        <dbReference type="SAM" id="Phobius"/>
    </source>
</evidence>
<evidence type="ECO:0000256" key="6">
    <source>
        <dbReference type="ARBA" id="ARBA00023012"/>
    </source>
</evidence>
<evidence type="ECO:0000256" key="2">
    <source>
        <dbReference type="ARBA" id="ARBA00012438"/>
    </source>
</evidence>
<keyword evidence="5" id="KW-0418">Kinase</keyword>
<evidence type="ECO:0000313" key="11">
    <source>
        <dbReference type="Proteomes" id="UP000526408"/>
    </source>
</evidence>
<dbReference type="Pfam" id="PF02518">
    <property type="entry name" value="HATPase_c"/>
    <property type="match status" value="1"/>
</dbReference>
<evidence type="ECO:0000256" key="1">
    <source>
        <dbReference type="ARBA" id="ARBA00000085"/>
    </source>
</evidence>
<keyword evidence="8" id="KW-1133">Transmembrane helix</keyword>
<accession>A0A7X6JW52</accession>
<dbReference type="PANTHER" id="PTHR43711:SF1">
    <property type="entry name" value="HISTIDINE KINASE 1"/>
    <property type="match status" value="1"/>
</dbReference>
<keyword evidence="7" id="KW-0175">Coiled coil</keyword>
<dbReference type="CDD" id="cd00082">
    <property type="entry name" value="HisKA"/>
    <property type="match status" value="1"/>
</dbReference>
<feature type="domain" description="Histidine kinase" evidence="9">
    <location>
        <begin position="365"/>
        <end position="584"/>
    </location>
</feature>
<dbReference type="EC" id="2.7.13.3" evidence="2"/>
<keyword evidence="8" id="KW-0472">Membrane</keyword>
<feature type="transmembrane region" description="Helical" evidence="8">
    <location>
        <begin position="181"/>
        <end position="202"/>
    </location>
</feature>
<dbReference type="SMART" id="SM00388">
    <property type="entry name" value="HisKA"/>
    <property type="match status" value="1"/>
</dbReference>
<comment type="caution">
    <text evidence="10">The sequence shown here is derived from an EMBL/GenBank/DDBJ whole genome shotgun (WGS) entry which is preliminary data.</text>
</comment>
<dbReference type="PROSITE" id="PS50109">
    <property type="entry name" value="HIS_KIN"/>
    <property type="match status" value="1"/>
</dbReference>
<dbReference type="GO" id="GO:0000155">
    <property type="term" value="F:phosphorelay sensor kinase activity"/>
    <property type="evidence" value="ECO:0007669"/>
    <property type="project" value="InterPro"/>
</dbReference>
<feature type="transmembrane region" description="Helical" evidence="8">
    <location>
        <begin position="150"/>
        <end position="169"/>
    </location>
</feature>
<dbReference type="PRINTS" id="PR00344">
    <property type="entry name" value="BCTRLSENSOR"/>
</dbReference>
<dbReference type="SUPFAM" id="SSF47384">
    <property type="entry name" value="Homodimeric domain of signal transducing histidine kinase"/>
    <property type="match status" value="1"/>
</dbReference>
<proteinExistence type="predicted"/>
<dbReference type="Pfam" id="PF16927">
    <property type="entry name" value="HisKA_7TM"/>
    <property type="match status" value="1"/>
</dbReference>
<feature type="transmembrane region" description="Helical" evidence="8">
    <location>
        <begin position="108"/>
        <end position="130"/>
    </location>
</feature>
<feature type="transmembrane region" description="Helical" evidence="8">
    <location>
        <begin position="40"/>
        <end position="58"/>
    </location>
</feature>
<dbReference type="InterPro" id="IPR003661">
    <property type="entry name" value="HisK_dim/P_dom"/>
</dbReference>
<feature type="transmembrane region" description="Helical" evidence="8">
    <location>
        <begin position="12"/>
        <end position="31"/>
    </location>
</feature>
<keyword evidence="6" id="KW-0902">Two-component regulatory system</keyword>
<comment type="catalytic activity">
    <reaction evidence="1">
        <text>ATP + protein L-histidine = ADP + protein N-phospho-L-histidine.</text>
        <dbReference type="EC" id="2.7.13.3"/>
    </reaction>
</comment>
<keyword evidence="4" id="KW-0808">Transferase</keyword>
<evidence type="ECO:0000313" key="10">
    <source>
        <dbReference type="EMBL" id="NKX43992.1"/>
    </source>
</evidence>
<keyword evidence="8" id="KW-0812">Transmembrane</keyword>
<evidence type="ECO:0000256" key="4">
    <source>
        <dbReference type="ARBA" id="ARBA00022679"/>
    </source>
</evidence>
<dbReference type="InterPro" id="IPR003594">
    <property type="entry name" value="HATPase_dom"/>
</dbReference>